<feature type="region of interest" description="Disordered" evidence="4">
    <location>
        <begin position="138"/>
        <end position="164"/>
    </location>
</feature>
<accession>A0ABP8J3P5</accession>
<evidence type="ECO:0000313" key="6">
    <source>
        <dbReference type="EMBL" id="GAA4384509.1"/>
    </source>
</evidence>
<proteinExistence type="inferred from homology"/>
<dbReference type="PANTHER" id="PTHR11895:SF7">
    <property type="entry name" value="GLUTAMYL-TRNA(GLN) AMIDOTRANSFERASE SUBUNIT A, MITOCHONDRIAL"/>
    <property type="match status" value="1"/>
</dbReference>
<dbReference type="EC" id="3.5.1.4" evidence="3"/>
<evidence type="ECO:0000256" key="2">
    <source>
        <dbReference type="ARBA" id="ARBA00009199"/>
    </source>
</evidence>
<evidence type="ECO:0000256" key="3">
    <source>
        <dbReference type="ARBA" id="ARBA00012922"/>
    </source>
</evidence>
<dbReference type="InterPro" id="IPR000120">
    <property type="entry name" value="Amidase"/>
</dbReference>
<evidence type="ECO:0000256" key="1">
    <source>
        <dbReference type="ARBA" id="ARBA00001311"/>
    </source>
</evidence>
<comment type="caution">
    <text evidence="6">The sequence shown here is derived from an EMBL/GenBank/DDBJ whole genome shotgun (WGS) entry which is preliminary data.</text>
</comment>
<dbReference type="Proteomes" id="UP001500635">
    <property type="component" value="Unassembled WGS sequence"/>
</dbReference>
<evidence type="ECO:0000313" key="7">
    <source>
        <dbReference type="Proteomes" id="UP001500635"/>
    </source>
</evidence>
<comment type="similarity">
    <text evidence="2">Belongs to the amidase family.</text>
</comment>
<dbReference type="Gene3D" id="3.90.1300.10">
    <property type="entry name" value="Amidase signature (AS) domain"/>
    <property type="match status" value="1"/>
</dbReference>
<feature type="domain" description="Amidase" evidence="5">
    <location>
        <begin position="22"/>
        <end position="430"/>
    </location>
</feature>
<reference evidence="7" key="1">
    <citation type="journal article" date="2019" name="Int. J. Syst. Evol. Microbiol.">
        <title>The Global Catalogue of Microorganisms (GCM) 10K type strain sequencing project: providing services to taxonomists for standard genome sequencing and annotation.</title>
        <authorList>
            <consortium name="The Broad Institute Genomics Platform"/>
            <consortium name="The Broad Institute Genome Sequencing Center for Infectious Disease"/>
            <person name="Wu L."/>
            <person name="Ma J."/>
        </authorList>
    </citation>
    <scope>NUCLEOTIDE SEQUENCE [LARGE SCALE GENOMIC DNA]</scope>
    <source>
        <strain evidence="7">JCM 17688</strain>
    </source>
</reference>
<dbReference type="EMBL" id="BAABFR010000005">
    <property type="protein sequence ID" value="GAA4384509.1"/>
    <property type="molecule type" value="Genomic_DNA"/>
</dbReference>
<dbReference type="InterPro" id="IPR023631">
    <property type="entry name" value="Amidase_dom"/>
</dbReference>
<gene>
    <name evidence="6" type="ORF">GCM10023147_05010</name>
</gene>
<feature type="compositionally biased region" description="Gly residues" evidence="4">
    <location>
        <begin position="148"/>
        <end position="157"/>
    </location>
</feature>
<keyword evidence="7" id="KW-1185">Reference proteome</keyword>
<comment type="catalytic activity">
    <reaction evidence="1">
        <text>a monocarboxylic acid amide + H2O = a monocarboxylate + NH4(+)</text>
        <dbReference type="Rhea" id="RHEA:12020"/>
        <dbReference type="ChEBI" id="CHEBI:15377"/>
        <dbReference type="ChEBI" id="CHEBI:28938"/>
        <dbReference type="ChEBI" id="CHEBI:35757"/>
        <dbReference type="ChEBI" id="CHEBI:83628"/>
        <dbReference type="EC" id="3.5.1.4"/>
    </reaction>
</comment>
<evidence type="ECO:0000256" key="4">
    <source>
        <dbReference type="SAM" id="MobiDB-lite"/>
    </source>
</evidence>
<dbReference type="Pfam" id="PF01425">
    <property type="entry name" value="Amidase"/>
    <property type="match status" value="1"/>
</dbReference>
<evidence type="ECO:0000259" key="5">
    <source>
        <dbReference type="Pfam" id="PF01425"/>
    </source>
</evidence>
<name>A0ABP8J3P5_9ACTN</name>
<organism evidence="6 7">
    <name type="scientific">Tsukamurella soli</name>
    <dbReference type="NCBI Taxonomy" id="644556"/>
    <lineage>
        <taxon>Bacteria</taxon>
        <taxon>Bacillati</taxon>
        <taxon>Actinomycetota</taxon>
        <taxon>Actinomycetes</taxon>
        <taxon>Mycobacteriales</taxon>
        <taxon>Tsukamurellaceae</taxon>
        <taxon>Tsukamurella</taxon>
    </lineage>
</organism>
<dbReference type="PANTHER" id="PTHR11895">
    <property type="entry name" value="TRANSAMIDASE"/>
    <property type="match status" value="1"/>
</dbReference>
<dbReference type="RefSeq" id="WP_344990402.1">
    <property type="nucleotide sequence ID" value="NZ_BAABFR010000005.1"/>
</dbReference>
<dbReference type="SUPFAM" id="SSF75304">
    <property type="entry name" value="Amidase signature (AS) enzymes"/>
    <property type="match status" value="1"/>
</dbReference>
<sequence length="442" mass="45183">MRGETAVAIAASVRAGDRTAVEATRAALDAIAATDSDVGAFRVVRREAALAEAAAVDSRTDRYALPLAGVPVAIKDNVDVAGERILDGVSGAAAAGIAPSSGDHPVVRRLRAAGAVVVGLTRVPELCLWGTTDDSDVITRSPARPGRTAGGSSGGSGAAVSAGHVPLAHGNDGMGSLRVPGAACSLVAIKPGTGVVPAQLGANNWFTMAENGPMAATVADAALGLAVMADRPELADLGDAAGLRIGLGLNRPTPATFARPGVLAAARAAAAQLSAHGLSVADFRVPYPADPSVVLARWFAVAAVDADDLAARGEDLRALQPRTRRHVAIGRVALRRGWVRPADAAALRSRVERAFADARIDILVTPTLTSEPIAARRYSARSWVANVVPNVAYAPYPSMWNVLGWPAMTVPFRGVGVQLVARPGGEADLLAVGALLERTARS</sequence>
<dbReference type="InterPro" id="IPR036928">
    <property type="entry name" value="AS_sf"/>
</dbReference>
<protein>
    <recommendedName>
        <fullName evidence="3">amidase</fullName>
        <ecNumber evidence="3">3.5.1.4</ecNumber>
    </recommendedName>
</protein>